<protein>
    <recommendedName>
        <fullName evidence="1">diguanylate cyclase</fullName>
        <ecNumber evidence="1">2.7.7.65</ecNumber>
    </recommendedName>
</protein>
<dbReference type="STRING" id="391936.S7S_13030"/>
<name>A0A0B4XRH6_9GAMM</name>
<dbReference type="NCBIfam" id="TIGR00254">
    <property type="entry name" value="GGDEF"/>
    <property type="match status" value="1"/>
</dbReference>
<dbReference type="KEGG" id="apac:S7S_13030"/>
<dbReference type="SUPFAM" id="SSF55073">
    <property type="entry name" value="Nucleotide cyclase"/>
    <property type="match status" value="1"/>
</dbReference>
<dbReference type="Proteomes" id="UP000006764">
    <property type="component" value="Chromosome"/>
</dbReference>
<keyword evidence="3" id="KW-0472">Membrane</keyword>
<evidence type="ECO:0000313" key="6">
    <source>
        <dbReference type="Proteomes" id="UP000006764"/>
    </source>
</evidence>
<dbReference type="AlphaFoldDB" id="A0A0B4XRH6"/>
<evidence type="ECO:0000313" key="5">
    <source>
        <dbReference type="EMBL" id="AJD49018.1"/>
    </source>
</evidence>
<dbReference type="InterPro" id="IPR043128">
    <property type="entry name" value="Rev_trsase/Diguanyl_cyclase"/>
</dbReference>
<feature type="transmembrane region" description="Helical" evidence="3">
    <location>
        <begin position="61"/>
        <end position="82"/>
    </location>
</feature>
<keyword evidence="6" id="KW-1185">Reference proteome</keyword>
<reference evidence="5 6" key="1">
    <citation type="journal article" date="2012" name="J. Bacteriol.">
        <title>Genome sequence of an alkane-degrading bacterium, Alcanivorax pacificus type strain W11-5, isolated from deep sea sediment.</title>
        <authorList>
            <person name="Lai Q."/>
            <person name="Shao Z."/>
        </authorList>
    </citation>
    <scope>NUCLEOTIDE SEQUENCE [LARGE SCALE GENOMIC DNA]</scope>
    <source>
        <strain evidence="5 6">W11-5</strain>
    </source>
</reference>
<sequence>MGFWNQGAAQSLPMQDNEPVITSQDRLRAVSKAAWLTLLMLLLAVTITAICVLATGERNWVFALGLSILIPLLVTPLVVYPISCRNAALARSNHHLQQLARHDHLTGLFNRPYMLNMLERELALSSRHDYPVSLMLIDIQNNRDIIDRLGRHASDKALQRVAREVRTQIRESDLFGRVEGAQFMLVLPHTGLRDALRISDNLCRLLNRQDINTDSAAISLLTCFGVASTEHSSRTLQNLLNDADYALYNARKQNGAVVDA</sequence>
<keyword evidence="3" id="KW-1133">Transmembrane helix</keyword>
<feature type="transmembrane region" description="Helical" evidence="3">
    <location>
        <begin position="33"/>
        <end position="55"/>
    </location>
</feature>
<accession>A0A0B4XRH6</accession>
<dbReference type="PANTHER" id="PTHR45138">
    <property type="entry name" value="REGULATORY COMPONENTS OF SENSORY TRANSDUCTION SYSTEM"/>
    <property type="match status" value="1"/>
</dbReference>
<proteinExistence type="predicted"/>
<evidence type="ECO:0000256" key="1">
    <source>
        <dbReference type="ARBA" id="ARBA00012528"/>
    </source>
</evidence>
<comment type="catalytic activity">
    <reaction evidence="2">
        <text>2 GTP = 3',3'-c-di-GMP + 2 diphosphate</text>
        <dbReference type="Rhea" id="RHEA:24898"/>
        <dbReference type="ChEBI" id="CHEBI:33019"/>
        <dbReference type="ChEBI" id="CHEBI:37565"/>
        <dbReference type="ChEBI" id="CHEBI:58805"/>
        <dbReference type="EC" id="2.7.7.65"/>
    </reaction>
</comment>
<dbReference type="EMBL" id="CP004387">
    <property type="protein sequence ID" value="AJD49018.1"/>
    <property type="molecule type" value="Genomic_DNA"/>
</dbReference>
<dbReference type="InterPro" id="IPR029787">
    <property type="entry name" value="Nucleotide_cyclase"/>
</dbReference>
<dbReference type="InterPro" id="IPR050469">
    <property type="entry name" value="Diguanylate_Cyclase"/>
</dbReference>
<dbReference type="PANTHER" id="PTHR45138:SF9">
    <property type="entry name" value="DIGUANYLATE CYCLASE DGCM-RELATED"/>
    <property type="match status" value="1"/>
</dbReference>
<dbReference type="Pfam" id="PF00990">
    <property type="entry name" value="GGDEF"/>
    <property type="match status" value="1"/>
</dbReference>
<dbReference type="OrthoDB" id="6076596at2"/>
<dbReference type="HOGENOM" id="CLU_000445_11_16_6"/>
<feature type="domain" description="GGDEF" evidence="4">
    <location>
        <begin position="130"/>
        <end position="260"/>
    </location>
</feature>
<dbReference type="InterPro" id="IPR000160">
    <property type="entry name" value="GGDEF_dom"/>
</dbReference>
<evidence type="ECO:0000256" key="3">
    <source>
        <dbReference type="SAM" id="Phobius"/>
    </source>
</evidence>
<organism evidence="5 6">
    <name type="scientific">Isoalcanivorax pacificus W11-5</name>
    <dbReference type="NCBI Taxonomy" id="391936"/>
    <lineage>
        <taxon>Bacteria</taxon>
        <taxon>Pseudomonadati</taxon>
        <taxon>Pseudomonadota</taxon>
        <taxon>Gammaproteobacteria</taxon>
        <taxon>Oceanospirillales</taxon>
        <taxon>Alcanivoracaceae</taxon>
        <taxon>Isoalcanivorax</taxon>
    </lineage>
</organism>
<evidence type="ECO:0000259" key="4">
    <source>
        <dbReference type="PROSITE" id="PS50887"/>
    </source>
</evidence>
<dbReference type="GO" id="GO:0052621">
    <property type="term" value="F:diguanylate cyclase activity"/>
    <property type="evidence" value="ECO:0007669"/>
    <property type="project" value="UniProtKB-EC"/>
</dbReference>
<dbReference type="SMART" id="SM00267">
    <property type="entry name" value="GGDEF"/>
    <property type="match status" value="1"/>
</dbReference>
<gene>
    <name evidence="5" type="ORF">S7S_13030</name>
</gene>
<dbReference type="EC" id="2.7.7.65" evidence="1"/>
<dbReference type="Gene3D" id="3.30.70.270">
    <property type="match status" value="1"/>
</dbReference>
<keyword evidence="3" id="KW-0812">Transmembrane</keyword>
<evidence type="ECO:0000256" key="2">
    <source>
        <dbReference type="ARBA" id="ARBA00034247"/>
    </source>
</evidence>
<dbReference type="CDD" id="cd01949">
    <property type="entry name" value="GGDEF"/>
    <property type="match status" value="1"/>
</dbReference>
<dbReference type="RefSeq" id="WP_008738537.1">
    <property type="nucleotide sequence ID" value="NZ_CP004387.1"/>
</dbReference>
<dbReference type="PROSITE" id="PS50887">
    <property type="entry name" value="GGDEF"/>
    <property type="match status" value="1"/>
</dbReference>